<dbReference type="AlphaFoldDB" id="A0A1G9XU71"/>
<dbReference type="GO" id="GO:0016052">
    <property type="term" value="P:carbohydrate catabolic process"/>
    <property type="evidence" value="ECO:0007669"/>
    <property type="project" value="InterPro"/>
</dbReference>
<dbReference type="RefSeq" id="WP_090706664.1">
    <property type="nucleotide sequence ID" value="NZ_FNHH01000032.1"/>
</dbReference>
<dbReference type="InterPro" id="IPR010502">
    <property type="entry name" value="Carb-bd_dom_fam9"/>
</dbReference>
<reference evidence="3" key="1">
    <citation type="submission" date="2016-10" db="EMBL/GenBank/DDBJ databases">
        <authorList>
            <person name="Varghese N."/>
            <person name="Submissions S."/>
        </authorList>
    </citation>
    <scope>NUCLEOTIDE SEQUENCE [LARGE SCALE GENOMIC DNA]</scope>
    <source>
        <strain evidence="3">DSM 24536</strain>
    </source>
</reference>
<dbReference type="Proteomes" id="UP000199226">
    <property type="component" value="Unassembled WGS sequence"/>
</dbReference>
<evidence type="ECO:0000313" key="2">
    <source>
        <dbReference type="EMBL" id="SDM99783.1"/>
    </source>
</evidence>
<protein>
    <submittedName>
        <fullName evidence="2">Carbohydrate family 9 binding domain-like</fullName>
    </submittedName>
</protein>
<gene>
    <name evidence="2" type="ORF">SAMN05421813_13219</name>
</gene>
<dbReference type="Pfam" id="PF06452">
    <property type="entry name" value="CBM9_1"/>
    <property type="match status" value="1"/>
</dbReference>
<evidence type="ECO:0000313" key="3">
    <source>
        <dbReference type="Proteomes" id="UP000199226"/>
    </source>
</evidence>
<dbReference type="CDD" id="cd09620">
    <property type="entry name" value="CBM9_like_3"/>
    <property type="match status" value="1"/>
</dbReference>
<dbReference type="SUPFAM" id="SSF49344">
    <property type="entry name" value="CBD9-like"/>
    <property type="match status" value="1"/>
</dbReference>
<evidence type="ECO:0000259" key="1">
    <source>
        <dbReference type="Pfam" id="PF06452"/>
    </source>
</evidence>
<dbReference type="PANTHER" id="PTHR35532">
    <property type="entry name" value="SIMILAR TO POLYHYDROXYALKANOATE DEPOLYMERASE"/>
    <property type="match status" value="1"/>
</dbReference>
<dbReference type="GO" id="GO:0004553">
    <property type="term" value="F:hydrolase activity, hydrolyzing O-glycosyl compounds"/>
    <property type="evidence" value="ECO:0007669"/>
    <property type="project" value="InterPro"/>
</dbReference>
<proteinExistence type="predicted"/>
<feature type="domain" description="Carbohydrate-binding" evidence="1">
    <location>
        <begin position="39"/>
        <end position="199"/>
    </location>
</feature>
<dbReference type="Gene3D" id="2.60.40.1190">
    <property type="match status" value="1"/>
</dbReference>
<sequence>MSFFISSNVNAQSAFTGIENLFTEPKSYTLYNSKTPLKIDGELNEKAWLESPWSDLFVDIEGNLKPAPANKTRVKMLWDEKYLYIAAQLEEPHVWANKRPEKDIIFRDNVFKIFIDPDNNMNDDFEIQINPQNNMLFLIMNKPYRDGGVPVSGWEPIGYKSAVKINGTINRSEDTDNGWTAEIALPLSAFSFNPKDAKQNTRFRINFLRTNFDFTVKDGVYSKALDNTGKAFPPHYACWTSQGIINMHYPERWGYTIFSENPASDKGESFLLPYSEKQRKYLWLAYYKQKEYFKKNKKYALSLNELNVPESDILIDGKKNTLHLEANSRQFLINIKEEGSTSTISLDQDGLISN</sequence>
<organism evidence="2 3">
    <name type="scientific">Daejeonella rubra</name>
    <dbReference type="NCBI Taxonomy" id="990371"/>
    <lineage>
        <taxon>Bacteria</taxon>
        <taxon>Pseudomonadati</taxon>
        <taxon>Bacteroidota</taxon>
        <taxon>Sphingobacteriia</taxon>
        <taxon>Sphingobacteriales</taxon>
        <taxon>Sphingobacteriaceae</taxon>
        <taxon>Daejeonella</taxon>
    </lineage>
</organism>
<dbReference type="PANTHER" id="PTHR35532:SF5">
    <property type="entry name" value="CARBOHYDRATE-BINDING DOMAIN-CONTAINING PROTEIN"/>
    <property type="match status" value="1"/>
</dbReference>
<dbReference type="OrthoDB" id="9786766at2"/>
<dbReference type="GO" id="GO:0030246">
    <property type="term" value="F:carbohydrate binding"/>
    <property type="evidence" value="ECO:0007669"/>
    <property type="project" value="InterPro"/>
</dbReference>
<dbReference type="STRING" id="990371.SAMN05421813_13219"/>
<accession>A0A1G9XU71</accession>
<name>A0A1G9XU71_9SPHI</name>
<keyword evidence="3" id="KW-1185">Reference proteome</keyword>
<dbReference type="EMBL" id="FNHH01000032">
    <property type="protein sequence ID" value="SDM99783.1"/>
    <property type="molecule type" value="Genomic_DNA"/>
</dbReference>